<evidence type="ECO:0000313" key="4">
    <source>
        <dbReference type="RefSeq" id="XP_018489438.1"/>
    </source>
</evidence>
<accession>A0A6J0P0H8</accession>
<dbReference type="OrthoDB" id="1108318at2759"/>
<evidence type="ECO:0000259" key="1">
    <source>
        <dbReference type="Pfam" id="PF00646"/>
    </source>
</evidence>
<dbReference type="GeneID" id="108860033"/>
<keyword evidence="3" id="KW-1185">Reference proteome</keyword>
<feature type="domain" description="F-box associated beta-propeller type 3" evidence="2">
    <location>
        <begin position="117"/>
        <end position="410"/>
    </location>
</feature>
<reference evidence="3" key="1">
    <citation type="journal article" date="2019" name="Database">
        <title>The radish genome database (RadishGD): an integrated information resource for radish genomics.</title>
        <authorList>
            <person name="Yu H.J."/>
            <person name="Baek S."/>
            <person name="Lee Y.J."/>
            <person name="Cho A."/>
            <person name="Mun J.H."/>
        </authorList>
    </citation>
    <scope>NUCLEOTIDE SEQUENCE [LARGE SCALE GENOMIC DNA]</scope>
    <source>
        <strain evidence="3">cv. WK10039</strain>
    </source>
</reference>
<dbReference type="PANTHER" id="PTHR31111:SF111">
    <property type="entry name" value="F-BOX DOMAIN-CONTAINING PROTEIN"/>
    <property type="match status" value="1"/>
</dbReference>
<dbReference type="Proteomes" id="UP000504610">
    <property type="component" value="Chromosome 5"/>
</dbReference>
<proteinExistence type="predicted"/>
<protein>
    <submittedName>
        <fullName evidence="4">LOW QUALITY PROTEIN: putative F-box protein At1g32660</fullName>
    </submittedName>
</protein>
<gene>
    <name evidence="4" type="primary">LOC108860033</name>
</gene>
<dbReference type="InterPro" id="IPR001810">
    <property type="entry name" value="F-box_dom"/>
</dbReference>
<dbReference type="InterPro" id="IPR036047">
    <property type="entry name" value="F-box-like_dom_sf"/>
</dbReference>
<name>A0A6J0P0H8_RAPSA</name>
<dbReference type="InterPro" id="IPR017451">
    <property type="entry name" value="F-box-assoc_interact_dom"/>
</dbReference>
<organism evidence="3 4">
    <name type="scientific">Raphanus sativus</name>
    <name type="common">Radish</name>
    <name type="synonym">Raphanus raphanistrum var. sativus</name>
    <dbReference type="NCBI Taxonomy" id="3726"/>
    <lineage>
        <taxon>Eukaryota</taxon>
        <taxon>Viridiplantae</taxon>
        <taxon>Streptophyta</taxon>
        <taxon>Embryophyta</taxon>
        <taxon>Tracheophyta</taxon>
        <taxon>Spermatophyta</taxon>
        <taxon>Magnoliopsida</taxon>
        <taxon>eudicotyledons</taxon>
        <taxon>Gunneridae</taxon>
        <taxon>Pentapetalae</taxon>
        <taxon>rosids</taxon>
        <taxon>malvids</taxon>
        <taxon>Brassicales</taxon>
        <taxon>Brassicaceae</taxon>
        <taxon>Brassiceae</taxon>
        <taxon>Raphanus</taxon>
    </lineage>
</organism>
<dbReference type="AlphaFoldDB" id="A0A6J0P0H8"/>
<evidence type="ECO:0000313" key="3">
    <source>
        <dbReference type="Proteomes" id="UP000504610"/>
    </source>
</evidence>
<feature type="domain" description="F-box" evidence="1">
    <location>
        <begin position="47"/>
        <end position="87"/>
    </location>
</feature>
<evidence type="ECO:0000259" key="2">
    <source>
        <dbReference type="Pfam" id="PF08268"/>
    </source>
</evidence>
<dbReference type="RefSeq" id="XP_018489438.1">
    <property type="nucleotide sequence ID" value="XM_018633936.2"/>
</dbReference>
<dbReference type="KEGG" id="rsz:108860033"/>
<dbReference type="Pfam" id="PF00646">
    <property type="entry name" value="F-box"/>
    <property type="match status" value="1"/>
</dbReference>
<dbReference type="NCBIfam" id="TIGR01640">
    <property type="entry name" value="F_box_assoc_1"/>
    <property type="match status" value="1"/>
</dbReference>
<dbReference type="PANTHER" id="PTHR31111">
    <property type="entry name" value="BNAA05G37150D PROTEIN-RELATED"/>
    <property type="match status" value="1"/>
</dbReference>
<reference evidence="4" key="2">
    <citation type="submission" date="2025-08" db="UniProtKB">
        <authorList>
            <consortium name="RefSeq"/>
        </authorList>
    </citation>
    <scope>IDENTIFICATION</scope>
    <source>
        <tissue evidence="4">Leaf</tissue>
    </source>
</reference>
<dbReference type="Pfam" id="PF08268">
    <property type="entry name" value="FBA_3"/>
    <property type="match status" value="1"/>
</dbReference>
<sequence length="443" mass="49869">MKRKRDEEERLCSMGDGIPIDLKKATVTRLPARKLLESKEDTRASKLDSLHYDLKMAVMSRVPAKSLMRKVRCVSKMWCSFIRSQELVDSFFAVSSTQAPRFIVSFSNNAFGKPEEKLTFVFSYPEGSSSSSSTSLVPRFEMALPVGLRASQGYCASLHGFLSFYIDHGLMVCNPSTEQVFNLPKTTQFVGYDPIGGQHKALSVHLRHPSSARPHLLHKVLTLGVRGGCWRDIEGTPVPYIPVSVGVCINGVIYYGGYKYNSTTDLENKSPAVMCFDVRSEKLSFIQAPSAVVLCGKDAIFIEYNGKLASIFVHPPDAHRSIPFDLWILEDAHTHEWSNQTCLFPSSAWESVSCRRMSFQGTNQAGEIIIVTSVVNTLKVQPFYIFYYNVSTNSVRRVRLLGIGDNEEFQRSYGFRNGYECYVRVAPHHVDTIAFLKNHHHHV</sequence>
<dbReference type="SUPFAM" id="SSF81383">
    <property type="entry name" value="F-box domain"/>
    <property type="match status" value="1"/>
</dbReference>
<dbReference type="InterPro" id="IPR013187">
    <property type="entry name" value="F-box-assoc_dom_typ3"/>
</dbReference>